<protein>
    <submittedName>
        <fullName evidence="2">Unannotated protein</fullName>
    </submittedName>
</protein>
<evidence type="ECO:0000313" key="2">
    <source>
        <dbReference type="EMBL" id="CAB4608250.1"/>
    </source>
</evidence>
<dbReference type="InterPro" id="IPR032710">
    <property type="entry name" value="NTF2-like_dom_sf"/>
</dbReference>
<evidence type="ECO:0000259" key="1">
    <source>
        <dbReference type="Pfam" id="PF13577"/>
    </source>
</evidence>
<dbReference type="Pfam" id="PF13577">
    <property type="entry name" value="SnoaL_4"/>
    <property type="match status" value="1"/>
</dbReference>
<dbReference type="EMBL" id="CAEZUK010000219">
    <property type="protein sequence ID" value="CAB4608250.1"/>
    <property type="molecule type" value="Genomic_DNA"/>
</dbReference>
<dbReference type="SUPFAM" id="SSF54427">
    <property type="entry name" value="NTF2-like"/>
    <property type="match status" value="1"/>
</dbReference>
<dbReference type="Gene3D" id="3.10.450.50">
    <property type="match status" value="1"/>
</dbReference>
<reference evidence="2" key="1">
    <citation type="submission" date="2020-05" db="EMBL/GenBank/DDBJ databases">
        <authorList>
            <person name="Chiriac C."/>
            <person name="Salcher M."/>
            <person name="Ghai R."/>
            <person name="Kavagutti S V."/>
        </authorList>
    </citation>
    <scope>NUCLEOTIDE SEQUENCE</scope>
</reference>
<feature type="domain" description="SnoaL-like" evidence="1">
    <location>
        <begin position="19"/>
        <end position="140"/>
    </location>
</feature>
<gene>
    <name evidence="2" type="ORF">UFOPK1820_01184</name>
</gene>
<dbReference type="CDD" id="cd00531">
    <property type="entry name" value="NTF2_like"/>
    <property type="match status" value="1"/>
</dbReference>
<organism evidence="2">
    <name type="scientific">freshwater metagenome</name>
    <dbReference type="NCBI Taxonomy" id="449393"/>
    <lineage>
        <taxon>unclassified sequences</taxon>
        <taxon>metagenomes</taxon>
        <taxon>ecological metagenomes</taxon>
    </lineage>
</organism>
<dbReference type="AlphaFoldDB" id="A0A6J6H683"/>
<sequence length="151" mass="17097">MSDSQSIEGHSPEKTAHMLADRAAIVDLTHRYCWALDTHDWEDLDSVFTQDACGDLLADVVGREAIKTRVRTALTPLHQTQHLVANHQIILNGDTATCRCYLQAQHVRVKDAGGDNFIIAGRYEDELLRTPDGWRISFRRLVVMWTQGRLS</sequence>
<proteinExistence type="predicted"/>
<dbReference type="InterPro" id="IPR037401">
    <property type="entry name" value="SnoaL-like"/>
</dbReference>
<name>A0A6J6H683_9ZZZZ</name>
<accession>A0A6J6H683</accession>